<dbReference type="AlphaFoldDB" id="A0A7J6KXK0"/>
<comment type="caution">
    <text evidence="5">The sequence shown here is derived from an EMBL/GenBank/DDBJ whole genome shotgun (WGS) entry which is preliminary data.</text>
</comment>
<evidence type="ECO:0000313" key="5">
    <source>
        <dbReference type="EMBL" id="KAF4651289.1"/>
    </source>
</evidence>
<feature type="non-terminal residue" evidence="5">
    <location>
        <position position="272"/>
    </location>
</feature>
<reference evidence="5 6" key="1">
    <citation type="submission" date="2020-04" db="EMBL/GenBank/DDBJ databases">
        <title>Perkinsus chesapeaki whole genome sequence.</title>
        <authorList>
            <person name="Bogema D.R."/>
        </authorList>
    </citation>
    <scope>NUCLEOTIDE SEQUENCE [LARGE SCALE GENOMIC DNA]</scope>
    <source>
        <strain evidence="5">ATCC PRA-425</strain>
    </source>
</reference>
<dbReference type="InterPro" id="IPR002048">
    <property type="entry name" value="EF_hand_dom"/>
</dbReference>
<dbReference type="Pfam" id="PF00471">
    <property type="entry name" value="Ribosomal_L33"/>
    <property type="match status" value="1"/>
</dbReference>
<name>A0A7J6KXK0_PERCH</name>
<keyword evidence="5" id="KW-0808">Transferase</keyword>
<accession>A0A7J6KXK0</accession>
<dbReference type="InterPro" id="IPR001705">
    <property type="entry name" value="Ribosomal_bL33"/>
</dbReference>
<dbReference type="GO" id="GO:0006412">
    <property type="term" value="P:translation"/>
    <property type="evidence" value="ECO:0007669"/>
    <property type="project" value="InterPro"/>
</dbReference>
<dbReference type="GO" id="GO:0005509">
    <property type="term" value="F:calcium ion binding"/>
    <property type="evidence" value="ECO:0007669"/>
    <property type="project" value="InterPro"/>
</dbReference>
<dbReference type="Proteomes" id="UP000591131">
    <property type="component" value="Unassembled WGS sequence"/>
</dbReference>
<dbReference type="InterPro" id="IPR011332">
    <property type="entry name" value="Ribosomal_zn-bd"/>
</dbReference>
<evidence type="ECO:0000256" key="2">
    <source>
        <dbReference type="ARBA" id="ARBA00022980"/>
    </source>
</evidence>
<dbReference type="GO" id="GO:1990904">
    <property type="term" value="C:ribonucleoprotein complex"/>
    <property type="evidence" value="ECO:0007669"/>
    <property type="project" value="UniProtKB-KW"/>
</dbReference>
<keyword evidence="2" id="KW-0689">Ribosomal protein</keyword>
<dbReference type="Gene3D" id="2.20.28.120">
    <property type="entry name" value="Ribosomal protein L33"/>
    <property type="match status" value="1"/>
</dbReference>
<keyword evidence="3" id="KW-0687">Ribonucleoprotein</keyword>
<evidence type="ECO:0000256" key="1">
    <source>
        <dbReference type="ARBA" id="ARBA00007596"/>
    </source>
</evidence>
<dbReference type="GO" id="GO:0005840">
    <property type="term" value="C:ribosome"/>
    <property type="evidence" value="ECO:0007669"/>
    <property type="project" value="UniProtKB-KW"/>
</dbReference>
<dbReference type="GO" id="GO:0005737">
    <property type="term" value="C:cytoplasm"/>
    <property type="evidence" value="ECO:0007669"/>
    <property type="project" value="UniProtKB-ARBA"/>
</dbReference>
<feature type="domain" description="EF-hand" evidence="4">
    <location>
        <begin position="218"/>
        <end position="253"/>
    </location>
</feature>
<protein>
    <submittedName>
        <fullName evidence="5">Methylated-DNA--protein-cysteine methyltransferase</fullName>
    </submittedName>
</protein>
<dbReference type="GO" id="GO:0003735">
    <property type="term" value="F:structural constituent of ribosome"/>
    <property type="evidence" value="ECO:0007669"/>
    <property type="project" value="InterPro"/>
</dbReference>
<keyword evidence="5" id="KW-0489">Methyltransferase</keyword>
<dbReference type="EMBL" id="JAAPAO010001088">
    <property type="protein sequence ID" value="KAF4651289.1"/>
    <property type="molecule type" value="Genomic_DNA"/>
</dbReference>
<gene>
    <name evidence="5" type="primary">MGT1_1</name>
    <name evidence="5" type="ORF">FOL47_000501</name>
</gene>
<dbReference type="InterPro" id="IPR038584">
    <property type="entry name" value="Ribosomal_bL33_sf"/>
</dbReference>
<dbReference type="PROSITE" id="PS50222">
    <property type="entry name" value="EF_HAND_2"/>
    <property type="match status" value="1"/>
</dbReference>
<organism evidence="5 6">
    <name type="scientific">Perkinsus chesapeaki</name>
    <name type="common">Clam parasite</name>
    <name type="synonym">Perkinsus andrewsi</name>
    <dbReference type="NCBI Taxonomy" id="330153"/>
    <lineage>
        <taxon>Eukaryota</taxon>
        <taxon>Sar</taxon>
        <taxon>Alveolata</taxon>
        <taxon>Perkinsozoa</taxon>
        <taxon>Perkinsea</taxon>
        <taxon>Perkinsida</taxon>
        <taxon>Perkinsidae</taxon>
        <taxon>Perkinsus</taxon>
    </lineage>
</organism>
<dbReference type="NCBIfam" id="TIGR01023">
    <property type="entry name" value="rpmG_bact"/>
    <property type="match status" value="1"/>
</dbReference>
<proteinExistence type="inferred from homology"/>
<dbReference type="SUPFAM" id="SSF57829">
    <property type="entry name" value="Zn-binding ribosomal proteins"/>
    <property type="match status" value="1"/>
</dbReference>
<evidence type="ECO:0000313" key="6">
    <source>
        <dbReference type="Proteomes" id="UP000591131"/>
    </source>
</evidence>
<keyword evidence="6" id="KW-1185">Reference proteome</keyword>
<sequence>MYSAAQTGYRFVTDKSPTKKDLRMALRKHDPIANKHVMFYEGKLVPQPKQWKNKARDRWNRLVGRALEPQIKTAKGQLLRKEGVLATEEDLYPKSSSEFPSTPAFRQEDYLIPKGPDCFGGDSGSMELSDSLTQDPLGRRLTSVKDHDASANRKVLDEHEYKEPPGQRVNEKVQSSVVAVQYDSEYWLSMVERLGYDQAVYCGESAPNLESLLRYFDCTETGMLRVFDMFDQDHDSEMSPAEVARGLRQQALYTKHSAESDQAFHELCGILA</sequence>
<dbReference type="GO" id="GO:0032259">
    <property type="term" value="P:methylation"/>
    <property type="evidence" value="ECO:0007669"/>
    <property type="project" value="UniProtKB-KW"/>
</dbReference>
<comment type="similarity">
    <text evidence="1">Belongs to the bacterial ribosomal protein bL33 family.</text>
</comment>
<dbReference type="GO" id="GO:0008168">
    <property type="term" value="F:methyltransferase activity"/>
    <property type="evidence" value="ECO:0007669"/>
    <property type="project" value="UniProtKB-KW"/>
</dbReference>
<evidence type="ECO:0000256" key="3">
    <source>
        <dbReference type="ARBA" id="ARBA00023274"/>
    </source>
</evidence>
<evidence type="ECO:0000259" key="4">
    <source>
        <dbReference type="PROSITE" id="PS50222"/>
    </source>
</evidence>
<dbReference type="OrthoDB" id="275534at2759"/>